<dbReference type="EMBL" id="BKCJ010244268">
    <property type="protein sequence ID" value="GEZ13314.1"/>
    <property type="molecule type" value="Genomic_DNA"/>
</dbReference>
<feature type="region of interest" description="Disordered" evidence="1">
    <location>
        <begin position="15"/>
        <end position="35"/>
    </location>
</feature>
<name>A0A699I4V9_TANCI</name>
<evidence type="ECO:0000256" key="1">
    <source>
        <dbReference type="SAM" id="MobiDB-lite"/>
    </source>
</evidence>
<gene>
    <name evidence="2" type="ORF">Tci_485287</name>
</gene>
<dbReference type="SUPFAM" id="SSF56672">
    <property type="entry name" value="DNA/RNA polymerases"/>
    <property type="match status" value="1"/>
</dbReference>
<dbReference type="Gene3D" id="3.10.10.10">
    <property type="entry name" value="HIV Type 1 Reverse Transcriptase, subunit A, domain 1"/>
    <property type="match status" value="1"/>
</dbReference>
<protein>
    <recommendedName>
        <fullName evidence="3">Reverse transcriptase domain-containing protein</fullName>
    </recommendedName>
</protein>
<reference evidence="2" key="1">
    <citation type="journal article" date="2019" name="Sci. Rep.">
        <title>Draft genome of Tanacetum cinerariifolium, the natural source of mosquito coil.</title>
        <authorList>
            <person name="Yamashiro T."/>
            <person name="Shiraishi A."/>
            <person name="Satake H."/>
            <person name="Nakayama K."/>
        </authorList>
    </citation>
    <scope>NUCLEOTIDE SEQUENCE</scope>
</reference>
<sequence>MDVRRIKEEVDPDFLSDAHSRTGPAKSGDSCESNYKERHRLRRPVSFGAYRDERVVGIIARAARMCIDYLELSKIDLYSGCHQIRVHEDEIPKTTFRMRCGRYKFTAMPFWVDQYTTDFHRCNESGGARVAFEDELGAAEEREVSCEAQQGRIGVKRKLFESCSNNMGNEPTLALPKGSDKFVVMRRARVRMLAWTKREGDARTLIMEEAHATKYSVHPGVKDEHQRSLGLLLQPEIPDWKWEKERLIMNNKSKLPRSSNGCDVIWVIVDRLTRACVRNLVVVGILTFCEAKIEKSKMIRLELEQKTTKEVVIKERLKEAKDHQES</sequence>
<comment type="caution">
    <text evidence="2">The sequence shown here is derived from an EMBL/GenBank/DDBJ whole genome shotgun (WGS) entry which is preliminary data.</text>
</comment>
<dbReference type="InterPro" id="IPR043502">
    <property type="entry name" value="DNA/RNA_pol_sf"/>
</dbReference>
<evidence type="ECO:0000313" key="2">
    <source>
        <dbReference type="EMBL" id="GEZ13314.1"/>
    </source>
</evidence>
<proteinExistence type="predicted"/>
<dbReference type="PANTHER" id="PTHR45835">
    <property type="entry name" value="YALI0A06105P"/>
    <property type="match status" value="1"/>
</dbReference>
<dbReference type="PANTHER" id="PTHR45835:SF99">
    <property type="entry name" value="CHROMO DOMAIN-CONTAINING PROTEIN-RELATED"/>
    <property type="match status" value="1"/>
</dbReference>
<dbReference type="AlphaFoldDB" id="A0A699I4V9"/>
<evidence type="ECO:0008006" key="3">
    <source>
        <dbReference type="Google" id="ProtNLM"/>
    </source>
</evidence>
<accession>A0A699I4V9</accession>
<organism evidence="2">
    <name type="scientific">Tanacetum cinerariifolium</name>
    <name type="common">Dalmatian daisy</name>
    <name type="synonym">Chrysanthemum cinerariifolium</name>
    <dbReference type="NCBI Taxonomy" id="118510"/>
    <lineage>
        <taxon>Eukaryota</taxon>
        <taxon>Viridiplantae</taxon>
        <taxon>Streptophyta</taxon>
        <taxon>Embryophyta</taxon>
        <taxon>Tracheophyta</taxon>
        <taxon>Spermatophyta</taxon>
        <taxon>Magnoliopsida</taxon>
        <taxon>eudicotyledons</taxon>
        <taxon>Gunneridae</taxon>
        <taxon>Pentapetalae</taxon>
        <taxon>asterids</taxon>
        <taxon>campanulids</taxon>
        <taxon>Asterales</taxon>
        <taxon>Asteraceae</taxon>
        <taxon>Asteroideae</taxon>
        <taxon>Anthemideae</taxon>
        <taxon>Anthemidinae</taxon>
        <taxon>Tanacetum</taxon>
    </lineage>
</organism>